<comment type="similarity">
    <text evidence="2 12">Belongs to the type III secretion exporter family.</text>
</comment>
<keyword evidence="4 12" id="KW-0813">Transport</keyword>
<evidence type="ECO:0000256" key="1">
    <source>
        <dbReference type="ARBA" id="ARBA00004651"/>
    </source>
</evidence>
<dbReference type="FunFam" id="3.40.1690.10:FF:000001">
    <property type="entry name" value="Flagellar biosynthetic protein FlhB"/>
    <property type="match status" value="1"/>
</dbReference>
<feature type="transmembrane region" description="Helical" evidence="12">
    <location>
        <begin position="191"/>
        <end position="209"/>
    </location>
</feature>
<evidence type="ECO:0000256" key="7">
    <source>
        <dbReference type="ARBA" id="ARBA00022795"/>
    </source>
</evidence>
<dbReference type="GO" id="GO:0044780">
    <property type="term" value="P:bacterial-type flagellum assembly"/>
    <property type="evidence" value="ECO:0007669"/>
    <property type="project" value="InterPro"/>
</dbReference>
<evidence type="ECO:0000256" key="12">
    <source>
        <dbReference type="RuleBase" id="RU364091"/>
    </source>
</evidence>
<evidence type="ECO:0000313" key="14">
    <source>
        <dbReference type="Proteomes" id="UP000183918"/>
    </source>
</evidence>
<evidence type="ECO:0000256" key="8">
    <source>
        <dbReference type="ARBA" id="ARBA00022927"/>
    </source>
</evidence>
<dbReference type="InterPro" id="IPR006136">
    <property type="entry name" value="FlhB"/>
</dbReference>
<keyword evidence="9 12" id="KW-1133">Transmembrane helix</keyword>
<evidence type="ECO:0000256" key="3">
    <source>
        <dbReference type="ARBA" id="ARBA00021622"/>
    </source>
</evidence>
<proteinExistence type="inferred from homology"/>
<evidence type="ECO:0000256" key="5">
    <source>
        <dbReference type="ARBA" id="ARBA00022475"/>
    </source>
</evidence>
<reference evidence="13 14" key="1">
    <citation type="submission" date="2016-10" db="EMBL/GenBank/DDBJ databases">
        <authorList>
            <person name="de Groot N.N."/>
        </authorList>
    </citation>
    <scope>NUCLEOTIDE SEQUENCE [LARGE SCALE GENOMIC DNA]</scope>
    <source>
        <strain evidence="13 14">DSM 14045</strain>
    </source>
</reference>
<dbReference type="Pfam" id="PF01312">
    <property type="entry name" value="Bac_export_2"/>
    <property type="match status" value="1"/>
</dbReference>
<evidence type="ECO:0000256" key="9">
    <source>
        <dbReference type="ARBA" id="ARBA00022989"/>
    </source>
</evidence>
<evidence type="ECO:0000313" key="13">
    <source>
        <dbReference type="EMBL" id="SDX83741.1"/>
    </source>
</evidence>
<keyword evidence="8 12" id="KW-0653">Protein transport</keyword>
<dbReference type="InterPro" id="IPR006135">
    <property type="entry name" value="T3SS_substrate_exporter"/>
</dbReference>
<evidence type="ECO:0000256" key="10">
    <source>
        <dbReference type="ARBA" id="ARBA00023136"/>
    </source>
</evidence>
<dbReference type="Gene3D" id="6.10.250.2080">
    <property type="match status" value="1"/>
</dbReference>
<keyword evidence="11 12" id="KW-1006">Bacterial flagellum protein export</keyword>
<evidence type="ECO:0000256" key="4">
    <source>
        <dbReference type="ARBA" id="ARBA00022448"/>
    </source>
</evidence>
<keyword evidence="7 12" id="KW-1005">Bacterial flagellum biogenesis</keyword>
<evidence type="ECO:0000256" key="11">
    <source>
        <dbReference type="ARBA" id="ARBA00023225"/>
    </source>
</evidence>
<feature type="transmembrane region" description="Helical" evidence="12">
    <location>
        <begin position="72"/>
        <end position="92"/>
    </location>
</feature>
<evidence type="ECO:0000256" key="6">
    <source>
        <dbReference type="ARBA" id="ARBA00022692"/>
    </source>
</evidence>
<dbReference type="PANTHER" id="PTHR30531">
    <property type="entry name" value="FLAGELLAR BIOSYNTHETIC PROTEIN FLHB"/>
    <property type="match status" value="1"/>
</dbReference>
<gene>
    <name evidence="12" type="primary">flhB</name>
    <name evidence="13" type="ORF">SAMN02910414_00059</name>
</gene>
<protein>
    <recommendedName>
        <fullName evidence="3 12">Flagellar biosynthetic protein FlhB</fullName>
    </recommendedName>
</protein>
<name>A0A1H3EYD5_9FIRM</name>
<dbReference type="NCBIfam" id="TIGR00328">
    <property type="entry name" value="flhB"/>
    <property type="match status" value="1"/>
</dbReference>
<keyword evidence="13" id="KW-0966">Cell projection</keyword>
<dbReference type="Gene3D" id="3.40.1690.10">
    <property type="entry name" value="secretion proteins EscU"/>
    <property type="match status" value="1"/>
</dbReference>
<dbReference type="EMBL" id="FNPG01000004">
    <property type="protein sequence ID" value="SDX83741.1"/>
    <property type="molecule type" value="Genomic_DNA"/>
</dbReference>
<dbReference type="eggNOG" id="COG1377">
    <property type="taxonomic scope" value="Bacteria"/>
</dbReference>
<dbReference type="GO" id="GO:0005886">
    <property type="term" value="C:plasma membrane"/>
    <property type="evidence" value="ECO:0007669"/>
    <property type="project" value="UniProtKB-SubCell"/>
</dbReference>
<keyword evidence="14" id="KW-1185">Reference proteome</keyword>
<dbReference type="STRING" id="1122142.SAMN02910414_00059"/>
<comment type="function">
    <text evidence="12">Required for formation of the rod structure in the basal body of the flagellar apparatus. Together with FliI and FliH, may constitute the export apparatus of flagellin.</text>
</comment>
<keyword evidence="5 12" id="KW-1003">Cell membrane</keyword>
<dbReference type="PRINTS" id="PR00950">
    <property type="entry name" value="TYPE3IMSPROT"/>
</dbReference>
<dbReference type="InterPro" id="IPR029025">
    <property type="entry name" value="T3SS_substrate_exporter_C"/>
</dbReference>
<dbReference type="PANTHER" id="PTHR30531:SF12">
    <property type="entry name" value="FLAGELLAR BIOSYNTHETIC PROTEIN FLHB"/>
    <property type="match status" value="1"/>
</dbReference>
<dbReference type="RefSeq" id="WP_242871403.1">
    <property type="nucleotide sequence ID" value="NZ_FNPG01000004.1"/>
</dbReference>
<keyword evidence="6 12" id="KW-0812">Transmembrane</keyword>
<feature type="transmembrane region" description="Helical" evidence="12">
    <location>
        <begin position="229"/>
        <end position="256"/>
    </location>
</feature>
<evidence type="ECO:0000256" key="2">
    <source>
        <dbReference type="ARBA" id="ARBA00010690"/>
    </source>
</evidence>
<keyword evidence="13" id="KW-0969">Cilium</keyword>
<keyword evidence="10 12" id="KW-0472">Membrane</keyword>
<organism evidence="13 14">
    <name type="scientific">Lachnobacterium bovis DSM 14045</name>
    <dbReference type="NCBI Taxonomy" id="1122142"/>
    <lineage>
        <taxon>Bacteria</taxon>
        <taxon>Bacillati</taxon>
        <taxon>Bacillota</taxon>
        <taxon>Clostridia</taxon>
        <taxon>Lachnospirales</taxon>
        <taxon>Lachnospiraceae</taxon>
        <taxon>Lachnobacterium</taxon>
    </lineage>
</organism>
<dbReference type="SUPFAM" id="SSF160544">
    <property type="entry name" value="EscU C-terminal domain-like"/>
    <property type="match status" value="1"/>
</dbReference>
<sequence length="400" mass="46127">MMTNEIIRYYNEKSKSNEITWYYNDRTRKIDNKLELNLQLFAGDSGDKTEPATAKKLEDARKEGKVAKSKELTAAFDLITLFLVMKFFLSYIGEHLLNIFKIVYGGIGRYADEEVNKFSSKVVMSMFMDVNIEMLYIVLPIFIFGFVITFLLSVVQVGWKIAPKTLQPKLSKFNPINGFKRILSKDSFFELFKSIIKIGLIFLIAYFSIKDEREKIFILYKMQLNQALTLVGDIIVNTGLKISICYLIVGLSDFIFQKLKFKRDMKMSKQEVKDEFKNTEGDPQTKGRQRRVMQEASQRRMMQSVPKADVVITNPTHYAVALSYDKESKGAPIVVAKGENYLAQKIKEVAKENNVEIVENKPLARTLYANVEINEEIPPELYQAVAEILASIYHKRENNR</sequence>
<dbReference type="GO" id="GO:0009306">
    <property type="term" value="P:protein secretion"/>
    <property type="evidence" value="ECO:0007669"/>
    <property type="project" value="InterPro"/>
</dbReference>
<dbReference type="Proteomes" id="UP000183918">
    <property type="component" value="Unassembled WGS sequence"/>
</dbReference>
<dbReference type="AlphaFoldDB" id="A0A1H3EYD5"/>
<feature type="transmembrane region" description="Helical" evidence="12">
    <location>
        <begin position="134"/>
        <end position="159"/>
    </location>
</feature>
<keyword evidence="13" id="KW-0282">Flagellum</keyword>
<comment type="subcellular location">
    <subcellularLocation>
        <location evidence="1">Cell membrane</location>
        <topology evidence="1">Multi-pass membrane protein</topology>
    </subcellularLocation>
</comment>
<accession>A0A1H3EYD5</accession>